<comment type="caution">
    <text evidence="4">The sequence shown here is derived from an EMBL/GenBank/DDBJ whole genome shotgun (WGS) entry which is preliminary data.</text>
</comment>
<feature type="domain" description="Protein FecR C-terminal" evidence="3">
    <location>
        <begin position="319"/>
        <end position="387"/>
    </location>
</feature>
<organism evidence="4 5">
    <name type="scientific">Sphingobacterium yanglingense</name>
    <dbReference type="NCBI Taxonomy" id="1437280"/>
    <lineage>
        <taxon>Bacteria</taxon>
        <taxon>Pseudomonadati</taxon>
        <taxon>Bacteroidota</taxon>
        <taxon>Sphingobacteriia</taxon>
        <taxon>Sphingobacteriales</taxon>
        <taxon>Sphingobacteriaceae</taxon>
        <taxon>Sphingobacterium</taxon>
    </lineage>
</organism>
<dbReference type="EMBL" id="SNYV01000011">
    <property type="protein sequence ID" value="TDQ79302.1"/>
    <property type="molecule type" value="Genomic_DNA"/>
</dbReference>
<dbReference type="FunFam" id="2.60.120.1440:FF:000001">
    <property type="entry name" value="Putative anti-sigma factor"/>
    <property type="match status" value="1"/>
</dbReference>
<protein>
    <submittedName>
        <fullName evidence="4">FecR family protein</fullName>
    </submittedName>
</protein>
<evidence type="ECO:0000313" key="4">
    <source>
        <dbReference type="EMBL" id="TDQ79302.1"/>
    </source>
</evidence>
<dbReference type="AlphaFoldDB" id="A0A4R6WKR1"/>
<feature type="transmembrane region" description="Helical" evidence="1">
    <location>
        <begin position="92"/>
        <end position="111"/>
    </location>
</feature>
<keyword evidence="1" id="KW-1133">Transmembrane helix</keyword>
<accession>A0A4R6WKR1</accession>
<dbReference type="InterPro" id="IPR032508">
    <property type="entry name" value="FecR_C"/>
</dbReference>
<proteinExistence type="predicted"/>
<dbReference type="OrthoDB" id="1099963at2"/>
<evidence type="ECO:0000313" key="5">
    <source>
        <dbReference type="Proteomes" id="UP000295292"/>
    </source>
</evidence>
<dbReference type="PANTHER" id="PTHR30273:SF2">
    <property type="entry name" value="PROTEIN FECR"/>
    <property type="match status" value="1"/>
</dbReference>
<gene>
    <name evidence="4" type="ORF">CLV99_0736</name>
</gene>
<keyword evidence="1" id="KW-0812">Transmembrane</keyword>
<dbReference type="PANTHER" id="PTHR30273">
    <property type="entry name" value="PERIPLASMIC SIGNAL SENSOR AND SIGMA FACTOR ACTIVATOR FECR-RELATED"/>
    <property type="match status" value="1"/>
</dbReference>
<feature type="domain" description="FecR protein" evidence="2">
    <location>
        <begin position="181"/>
        <end position="275"/>
    </location>
</feature>
<name>A0A4R6WKR1_9SPHI</name>
<dbReference type="Gene3D" id="2.60.120.1440">
    <property type="match status" value="1"/>
</dbReference>
<evidence type="ECO:0000259" key="2">
    <source>
        <dbReference type="Pfam" id="PF04773"/>
    </source>
</evidence>
<sequence>MESQEFDKSYYITGLIRRKIQQQPLSPQEEEELHKWRHECAENGSFYERIRNERELAQSVNRYLATDTAQRWTEFHAQHIQRKDKIRPMWQAWSAAVLLLAISISVLFYFYKRDASNFSIGRDTLVNHDRMPSPGGNRAMLVWEDGSSIELSGKHSGLIVGKELAYEDGSQLSEAKTIYATLKTPKGGQYRVELPDGTKVWLNAASSLRYPTRFDGDQRKVMLSGEAYFEVAHNPKQPFIVETARQHLSVLGTVFNINAYEEEEQTTTTLLEGKVALQSRAKMEKSVFLDPGKQSILLADEFKVTAVDKQEAVAWKEGKFVFNGSDIYAVMRQIERWYDVEVVYEGDMASVLFTGSLSRFADIGTVAEKLELTREIKLTIQGRRITVRKR</sequence>
<dbReference type="Pfam" id="PF04773">
    <property type="entry name" value="FecR"/>
    <property type="match status" value="1"/>
</dbReference>
<keyword evidence="5" id="KW-1185">Reference proteome</keyword>
<reference evidence="4 5" key="1">
    <citation type="submission" date="2019-03" db="EMBL/GenBank/DDBJ databases">
        <title>Genomic Encyclopedia of Archaeal and Bacterial Type Strains, Phase II (KMG-II): from individual species to whole genera.</title>
        <authorList>
            <person name="Goeker M."/>
        </authorList>
    </citation>
    <scope>NUCLEOTIDE SEQUENCE [LARGE SCALE GENOMIC DNA]</scope>
    <source>
        <strain evidence="4 5">DSM 28353</strain>
    </source>
</reference>
<dbReference type="Proteomes" id="UP000295292">
    <property type="component" value="Unassembled WGS sequence"/>
</dbReference>
<dbReference type="GO" id="GO:0016989">
    <property type="term" value="F:sigma factor antagonist activity"/>
    <property type="evidence" value="ECO:0007669"/>
    <property type="project" value="TreeGrafter"/>
</dbReference>
<dbReference type="InterPro" id="IPR012373">
    <property type="entry name" value="Ferrdict_sens_TM"/>
</dbReference>
<dbReference type="Pfam" id="PF16344">
    <property type="entry name" value="FecR_C"/>
    <property type="match status" value="1"/>
</dbReference>
<dbReference type="Gene3D" id="3.55.50.30">
    <property type="match status" value="1"/>
</dbReference>
<evidence type="ECO:0000256" key="1">
    <source>
        <dbReference type="SAM" id="Phobius"/>
    </source>
</evidence>
<evidence type="ECO:0000259" key="3">
    <source>
        <dbReference type="Pfam" id="PF16344"/>
    </source>
</evidence>
<dbReference type="InterPro" id="IPR006860">
    <property type="entry name" value="FecR"/>
</dbReference>
<keyword evidence="1" id="KW-0472">Membrane</keyword>
<dbReference type="RefSeq" id="WP_133583102.1">
    <property type="nucleotide sequence ID" value="NZ_SNYV01000011.1"/>
</dbReference>